<comment type="caution">
    <text evidence="9">The sequence shown here is derived from an EMBL/GenBank/DDBJ whole genome shotgun (WGS) entry which is preliminary data.</text>
</comment>
<keyword evidence="3 7" id="KW-0812">Transmembrane</keyword>
<reference evidence="10" key="1">
    <citation type="journal article" date="2015" name="MBio">
        <title>Genome-Resolved Metagenomic Analysis Reveals Roles for Candidate Phyla and Other Microbial Community Members in Biogeochemical Transformations in Oil Reservoirs.</title>
        <authorList>
            <person name="Hu P."/>
            <person name="Tom L."/>
            <person name="Singh A."/>
            <person name="Thomas B.C."/>
            <person name="Baker B.J."/>
            <person name="Piceno Y.M."/>
            <person name="Andersen G.L."/>
            <person name="Banfield J.F."/>
        </authorList>
    </citation>
    <scope>NUCLEOTIDE SEQUENCE [LARGE SCALE GENOMIC DNA]</scope>
</reference>
<feature type="transmembrane region" description="Helical" evidence="7">
    <location>
        <begin position="149"/>
        <end position="167"/>
    </location>
</feature>
<feature type="transmembrane region" description="Helical" evidence="7">
    <location>
        <begin position="63"/>
        <end position="82"/>
    </location>
</feature>
<name>A0A101I8Y5_9BACT</name>
<evidence type="ECO:0000256" key="6">
    <source>
        <dbReference type="ARBA" id="ARBA00023136"/>
    </source>
</evidence>
<dbReference type="SUPFAM" id="SSF144091">
    <property type="entry name" value="Rhomboid-like"/>
    <property type="match status" value="1"/>
</dbReference>
<feature type="transmembrane region" description="Helical" evidence="7">
    <location>
        <begin position="173"/>
        <end position="193"/>
    </location>
</feature>
<evidence type="ECO:0000256" key="1">
    <source>
        <dbReference type="ARBA" id="ARBA00004141"/>
    </source>
</evidence>
<evidence type="ECO:0000256" key="7">
    <source>
        <dbReference type="SAM" id="Phobius"/>
    </source>
</evidence>
<dbReference type="InterPro" id="IPR035952">
    <property type="entry name" value="Rhomboid-like_sf"/>
</dbReference>
<dbReference type="GO" id="GO:0016020">
    <property type="term" value="C:membrane"/>
    <property type="evidence" value="ECO:0007669"/>
    <property type="project" value="UniProtKB-SubCell"/>
</dbReference>
<evidence type="ECO:0000313" key="10">
    <source>
        <dbReference type="Proteomes" id="UP000055014"/>
    </source>
</evidence>
<feature type="domain" description="Peptidase S54 rhomboid" evidence="8">
    <location>
        <begin position="56"/>
        <end position="189"/>
    </location>
</feature>
<dbReference type="PANTHER" id="PTHR43731">
    <property type="entry name" value="RHOMBOID PROTEASE"/>
    <property type="match status" value="1"/>
</dbReference>
<dbReference type="AlphaFoldDB" id="A0A101I8Y5"/>
<evidence type="ECO:0000256" key="4">
    <source>
        <dbReference type="ARBA" id="ARBA00022801"/>
    </source>
</evidence>
<accession>A0A101I8Y5</accession>
<keyword evidence="4" id="KW-0378">Hydrolase</keyword>
<feature type="transmembrane region" description="Helical" evidence="7">
    <location>
        <begin position="6"/>
        <end position="28"/>
    </location>
</feature>
<dbReference type="Pfam" id="PF01694">
    <property type="entry name" value="Rhomboid"/>
    <property type="match status" value="1"/>
</dbReference>
<dbReference type="GO" id="GO:0004252">
    <property type="term" value="F:serine-type endopeptidase activity"/>
    <property type="evidence" value="ECO:0007669"/>
    <property type="project" value="InterPro"/>
</dbReference>
<feature type="transmembrane region" description="Helical" evidence="7">
    <location>
        <begin position="94"/>
        <end position="113"/>
    </location>
</feature>
<proteinExistence type="inferred from homology"/>
<dbReference type="Gene3D" id="1.20.1540.10">
    <property type="entry name" value="Rhomboid-like"/>
    <property type="match status" value="1"/>
</dbReference>
<keyword evidence="5 7" id="KW-1133">Transmembrane helix</keyword>
<evidence type="ECO:0000313" key="9">
    <source>
        <dbReference type="EMBL" id="KUK90923.1"/>
    </source>
</evidence>
<feature type="transmembrane region" description="Helical" evidence="7">
    <location>
        <begin position="119"/>
        <end position="137"/>
    </location>
</feature>
<dbReference type="InterPro" id="IPR050925">
    <property type="entry name" value="Rhomboid_protease_S54"/>
</dbReference>
<comment type="subcellular location">
    <subcellularLocation>
        <location evidence="1">Membrane</location>
        <topology evidence="1">Multi-pass membrane protein</topology>
    </subcellularLocation>
</comment>
<keyword evidence="6 7" id="KW-0472">Membrane</keyword>
<dbReference type="InterPro" id="IPR022764">
    <property type="entry name" value="Peptidase_S54_rhomboid_dom"/>
</dbReference>
<sequence>MIRFRSATITLITINVIVYLFVMIMGLFRGPQGISYRDLITVYGGVSRFALSNGLIYTPLTALFLHGNLMHILFNMWALFQLGHVVEGVYGTRWYLFFYFATGIGGSLSAAAFSNAITIGSSSAIFGLVGILFTLGLKNDTPVALRSITGYSLLPIILINLFLGFSIPGISNAAHIGGLVVGAIIGWFAKPAYARFARSRRVYTKVKEKSPEETSRDILVKYIPLLNALKDDRSEERTVRVAQLRSELSSLRDQEIASKVLWELYRRDLISQEEFERLRKFL</sequence>
<comment type="similarity">
    <text evidence="2">Belongs to the peptidase S54 family.</text>
</comment>
<organism evidence="9 10">
    <name type="scientific">Mesotoga infera</name>
    <dbReference type="NCBI Taxonomy" id="1236046"/>
    <lineage>
        <taxon>Bacteria</taxon>
        <taxon>Thermotogati</taxon>
        <taxon>Thermotogota</taxon>
        <taxon>Thermotogae</taxon>
        <taxon>Kosmotogales</taxon>
        <taxon>Kosmotogaceae</taxon>
        <taxon>Mesotoga</taxon>
    </lineage>
</organism>
<dbReference type="PANTHER" id="PTHR43731:SF14">
    <property type="entry name" value="PRESENILIN-ASSOCIATED RHOMBOID-LIKE PROTEIN, MITOCHONDRIAL"/>
    <property type="match status" value="1"/>
</dbReference>
<evidence type="ECO:0000259" key="8">
    <source>
        <dbReference type="Pfam" id="PF01694"/>
    </source>
</evidence>
<gene>
    <name evidence="9" type="ORF">XE02_0311</name>
</gene>
<dbReference type="PATRIC" id="fig|1236046.5.peg.1342"/>
<dbReference type="EMBL" id="LGGW01000015">
    <property type="protein sequence ID" value="KUK90923.1"/>
    <property type="molecule type" value="Genomic_DNA"/>
</dbReference>
<evidence type="ECO:0000256" key="3">
    <source>
        <dbReference type="ARBA" id="ARBA00022692"/>
    </source>
</evidence>
<evidence type="ECO:0000256" key="5">
    <source>
        <dbReference type="ARBA" id="ARBA00022989"/>
    </source>
</evidence>
<evidence type="ECO:0000256" key="2">
    <source>
        <dbReference type="ARBA" id="ARBA00009045"/>
    </source>
</evidence>
<dbReference type="Proteomes" id="UP000055014">
    <property type="component" value="Unassembled WGS sequence"/>
</dbReference>
<protein>
    <submittedName>
        <fullName evidence="9">Rhomboid family protein</fullName>
    </submittedName>
</protein>